<evidence type="ECO:0000256" key="4">
    <source>
        <dbReference type="ARBA" id="ARBA00022801"/>
    </source>
</evidence>
<dbReference type="PANTHER" id="PTHR46072">
    <property type="entry name" value="AMIDASE-RELATED-RELATED"/>
    <property type="match status" value="1"/>
</dbReference>
<protein>
    <recommendedName>
        <fullName evidence="3">amidase</fullName>
        <ecNumber evidence="3">3.5.1.4</ecNumber>
    </recommendedName>
</protein>
<reference evidence="7" key="2">
    <citation type="submission" date="2023-06" db="EMBL/GenBank/DDBJ databases">
        <authorList>
            <consortium name="Lawrence Berkeley National Laboratory"/>
            <person name="Haridas S."/>
            <person name="Hensen N."/>
            <person name="Bonometti L."/>
            <person name="Westerberg I."/>
            <person name="Brannstrom I.O."/>
            <person name="Guillou S."/>
            <person name="Cros-Aarteil S."/>
            <person name="Calhoun S."/>
            <person name="Kuo A."/>
            <person name="Mondo S."/>
            <person name="Pangilinan J."/>
            <person name="Riley R."/>
            <person name="Labutti K."/>
            <person name="Andreopoulos B."/>
            <person name="Lipzen A."/>
            <person name="Chen C."/>
            <person name="Yanf M."/>
            <person name="Daum C."/>
            <person name="Ng V."/>
            <person name="Clum A."/>
            <person name="Steindorff A."/>
            <person name="Ohm R."/>
            <person name="Martin F."/>
            <person name="Silar P."/>
            <person name="Natvig D."/>
            <person name="Lalanne C."/>
            <person name="Gautier V."/>
            <person name="Ament-Velasquez S.L."/>
            <person name="Kruys A."/>
            <person name="Hutchinson M.I."/>
            <person name="Powell A.J."/>
            <person name="Barry K."/>
            <person name="Miller A.N."/>
            <person name="Grigoriev I.V."/>
            <person name="Debuchy R."/>
            <person name="Gladieux P."/>
            <person name="Thoren M.H."/>
            <person name="Johannesson H."/>
        </authorList>
    </citation>
    <scope>NUCLEOTIDE SEQUENCE</scope>
    <source>
        <strain evidence="7">CBS 958.72</strain>
    </source>
</reference>
<name>A0AAE0NBH3_9PEZI</name>
<dbReference type="SUPFAM" id="SSF75304">
    <property type="entry name" value="Amidase signature (AS) enzymes"/>
    <property type="match status" value="1"/>
</dbReference>
<dbReference type="AlphaFoldDB" id="A0AAE0NBH3"/>
<dbReference type="Gene3D" id="3.90.1300.10">
    <property type="entry name" value="Amidase signature (AS) domain"/>
    <property type="match status" value="1"/>
</dbReference>
<feature type="region of interest" description="Disordered" evidence="5">
    <location>
        <begin position="1"/>
        <end position="20"/>
    </location>
</feature>
<keyword evidence="8" id="KW-1185">Reference proteome</keyword>
<dbReference type="PROSITE" id="PS00571">
    <property type="entry name" value="AMIDASES"/>
    <property type="match status" value="1"/>
</dbReference>
<dbReference type="EC" id="3.5.1.4" evidence="3"/>
<keyword evidence="4" id="KW-0378">Hydrolase</keyword>
<reference evidence="7" key="1">
    <citation type="journal article" date="2023" name="Mol. Phylogenet. Evol.">
        <title>Genome-scale phylogeny and comparative genomics of the fungal order Sordariales.</title>
        <authorList>
            <person name="Hensen N."/>
            <person name="Bonometti L."/>
            <person name="Westerberg I."/>
            <person name="Brannstrom I.O."/>
            <person name="Guillou S."/>
            <person name="Cros-Aarteil S."/>
            <person name="Calhoun S."/>
            <person name="Haridas S."/>
            <person name="Kuo A."/>
            <person name="Mondo S."/>
            <person name="Pangilinan J."/>
            <person name="Riley R."/>
            <person name="LaButti K."/>
            <person name="Andreopoulos B."/>
            <person name="Lipzen A."/>
            <person name="Chen C."/>
            <person name="Yan M."/>
            <person name="Daum C."/>
            <person name="Ng V."/>
            <person name="Clum A."/>
            <person name="Steindorff A."/>
            <person name="Ohm R.A."/>
            <person name="Martin F."/>
            <person name="Silar P."/>
            <person name="Natvig D.O."/>
            <person name="Lalanne C."/>
            <person name="Gautier V."/>
            <person name="Ament-Velasquez S.L."/>
            <person name="Kruys A."/>
            <person name="Hutchinson M.I."/>
            <person name="Powell A.J."/>
            <person name="Barry K."/>
            <person name="Miller A.N."/>
            <person name="Grigoriev I.V."/>
            <person name="Debuchy R."/>
            <person name="Gladieux P."/>
            <person name="Hiltunen Thoren M."/>
            <person name="Johannesson H."/>
        </authorList>
    </citation>
    <scope>NUCLEOTIDE SEQUENCE</scope>
    <source>
        <strain evidence="7">CBS 958.72</strain>
    </source>
</reference>
<evidence type="ECO:0000256" key="1">
    <source>
        <dbReference type="ARBA" id="ARBA00001311"/>
    </source>
</evidence>
<evidence type="ECO:0000256" key="3">
    <source>
        <dbReference type="ARBA" id="ARBA00012922"/>
    </source>
</evidence>
<proteinExistence type="inferred from homology"/>
<comment type="similarity">
    <text evidence="2">Belongs to the amidase family.</text>
</comment>
<feature type="non-terminal residue" evidence="7">
    <location>
        <position position="367"/>
    </location>
</feature>
<evidence type="ECO:0000256" key="2">
    <source>
        <dbReference type="ARBA" id="ARBA00009199"/>
    </source>
</evidence>
<evidence type="ECO:0000256" key="5">
    <source>
        <dbReference type="SAM" id="MobiDB-lite"/>
    </source>
</evidence>
<dbReference type="InterPro" id="IPR023631">
    <property type="entry name" value="Amidase_dom"/>
</dbReference>
<evidence type="ECO:0000313" key="7">
    <source>
        <dbReference type="EMBL" id="KAK3376529.1"/>
    </source>
</evidence>
<dbReference type="EMBL" id="JAULSN010000003">
    <property type="protein sequence ID" value="KAK3376529.1"/>
    <property type="molecule type" value="Genomic_DNA"/>
</dbReference>
<dbReference type="GO" id="GO:0004040">
    <property type="term" value="F:amidase activity"/>
    <property type="evidence" value="ECO:0007669"/>
    <property type="project" value="UniProtKB-EC"/>
</dbReference>
<evidence type="ECO:0000313" key="8">
    <source>
        <dbReference type="Proteomes" id="UP001287356"/>
    </source>
</evidence>
<sequence length="367" mass="38317">MSYESASPAGRVLNPHHTGLSAGGSSGGEAALVALRGSVLGVGSDVGGSVRGPAALSGVYGFKSTSAALFPIHDFVKGGLAATMTVPAAAGPIASSLRDMDLFVSVVHAARPYLQDPSLAPLPWTGLAGVPYQKQLKVGFMTHDGAIVPQPPVLRALAWARAQLDAAAPGLFETKDFAPYGSAHVMASQRAAYWPDGGRGLKAALTAAGEPMFPLTEWIIRDGAAAAAGGELSATGVLALRVARDTFRVAFAAHWTAQDVDVVVCPAFVGPAPVHETGLYWNYGAFWNYVDYPGVAVPTPVVALAKGKEGYTEECAVPLSDECRHVRQLWDEGDFEGAPVGLQIVARRHHDNELFGALHVMEESLGL</sequence>
<organism evidence="7 8">
    <name type="scientific">Lasiosphaeria ovina</name>
    <dbReference type="NCBI Taxonomy" id="92902"/>
    <lineage>
        <taxon>Eukaryota</taxon>
        <taxon>Fungi</taxon>
        <taxon>Dikarya</taxon>
        <taxon>Ascomycota</taxon>
        <taxon>Pezizomycotina</taxon>
        <taxon>Sordariomycetes</taxon>
        <taxon>Sordariomycetidae</taxon>
        <taxon>Sordariales</taxon>
        <taxon>Lasiosphaeriaceae</taxon>
        <taxon>Lasiosphaeria</taxon>
    </lineage>
</organism>
<dbReference type="InterPro" id="IPR020556">
    <property type="entry name" value="Amidase_CS"/>
</dbReference>
<comment type="catalytic activity">
    <reaction evidence="1">
        <text>a monocarboxylic acid amide + H2O = a monocarboxylate + NH4(+)</text>
        <dbReference type="Rhea" id="RHEA:12020"/>
        <dbReference type="ChEBI" id="CHEBI:15377"/>
        <dbReference type="ChEBI" id="CHEBI:28938"/>
        <dbReference type="ChEBI" id="CHEBI:35757"/>
        <dbReference type="ChEBI" id="CHEBI:83628"/>
        <dbReference type="EC" id="3.5.1.4"/>
    </reaction>
</comment>
<accession>A0AAE0NBH3</accession>
<dbReference type="Proteomes" id="UP001287356">
    <property type="component" value="Unassembled WGS sequence"/>
</dbReference>
<dbReference type="InterPro" id="IPR036928">
    <property type="entry name" value="AS_sf"/>
</dbReference>
<gene>
    <name evidence="7" type="ORF">B0T24DRAFT_618904</name>
</gene>
<evidence type="ECO:0000259" key="6">
    <source>
        <dbReference type="Pfam" id="PF01425"/>
    </source>
</evidence>
<dbReference type="PANTHER" id="PTHR46072:SF4">
    <property type="entry name" value="AMIDASE C550.07-RELATED"/>
    <property type="match status" value="1"/>
</dbReference>
<feature type="domain" description="Amidase" evidence="6">
    <location>
        <begin position="4"/>
        <end position="354"/>
    </location>
</feature>
<comment type="caution">
    <text evidence="7">The sequence shown here is derived from an EMBL/GenBank/DDBJ whole genome shotgun (WGS) entry which is preliminary data.</text>
</comment>
<dbReference type="Pfam" id="PF01425">
    <property type="entry name" value="Amidase"/>
    <property type="match status" value="1"/>
</dbReference>